<dbReference type="SUPFAM" id="SSF53613">
    <property type="entry name" value="Ribokinase-like"/>
    <property type="match status" value="1"/>
</dbReference>
<dbReference type="EC" id="2.7.1.35" evidence="1"/>
<organism evidence="7 8">
    <name type="scientific">Eubacterium album</name>
    <dbReference type="NCBI Taxonomy" id="2978477"/>
    <lineage>
        <taxon>Bacteria</taxon>
        <taxon>Bacillati</taxon>
        <taxon>Bacillota</taxon>
        <taxon>Clostridia</taxon>
        <taxon>Eubacteriales</taxon>
        <taxon>Eubacteriaceae</taxon>
        <taxon>Eubacterium</taxon>
    </lineage>
</organism>
<keyword evidence="3" id="KW-0547">Nucleotide-binding</keyword>
<dbReference type="InterPro" id="IPR013749">
    <property type="entry name" value="PM/HMP-P_kinase-1"/>
</dbReference>
<feature type="domain" description="Pyridoxamine kinase/Phosphomethylpyrimidine kinase" evidence="6">
    <location>
        <begin position="25"/>
        <end position="254"/>
    </location>
</feature>
<gene>
    <name evidence="7" type="ORF">N5B56_10750</name>
</gene>
<keyword evidence="8" id="KW-1185">Reference proteome</keyword>
<keyword evidence="4 7" id="KW-0418">Kinase</keyword>
<keyword evidence="5" id="KW-0067">ATP-binding</keyword>
<evidence type="ECO:0000256" key="3">
    <source>
        <dbReference type="ARBA" id="ARBA00022741"/>
    </source>
</evidence>
<evidence type="ECO:0000313" key="8">
    <source>
        <dbReference type="Proteomes" id="UP001431199"/>
    </source>
</evidence>
<accession>A0ABT2M342</accession>
<evidence type="ECO:0000256" key="2">
    <source>
        <dbReference type="ARBA" id="ARBA00022679"/>
    </source>
</evidence>
<dbReference type="InterPro" id="IPR004625">
    <property type="entry name" value="PyrdxlKinase"/>
</dbReference>
<evidence type="ECO:0000259" key="6">
    <source>
        <dbReference type="Pfam" id="PF08543"/>
    </source>
</evidence>
<evidence type="ECO:0000256" key="4">
    <source>
        <dbReference type="ARBA" id="ARBA00022777"/>
    </source>
</evidence>
<dbReference type="RefSeq" id="WP_022088794.1">
    <property type="nucleotide sequence ID" value="NZ_JAODBU010000010.1"/>
</dbReference>
<dbReference type="Proteomes" id="UP001431199">
    <property type="component" value="Unassembled WGS sequence"/>
</dbReference>
<evidence type="ECO:0000256" key="5">
    <source>
        <dbReference type="ARBA" id="ARBA00022840"/>
    </source>
</evidence>
<dbReference type="NCBIfam" id="NF005491">
    <property type="entry name" value="PRK07105.1"/>
    <property type="match status" value="1"/>
</dbReference>
<proteinExistence type="predicted"/>
<dbReference type="PANTHER" id="PTHR10534">
    <property type="entry name" value="PYRIDOXAL KINASE"/>
    <property type="match status" value="1"/>
</dbReference>
<evidence type="ECO:0000313" key="7">
    <source>
        <dbReference type="EMBL" id="MCT7399558.1"/>
    </source>
</evidence>
<dbReference type="CDD" id="cd01173">
    <property type="entry name" value="pyridoxal_pyridoxamine_kinase"/>
    <property type="match status" value="1"/>
</dbReference>
<dbReference type="InterPro" id="IPR029056">
    <property type="entry name" value="Ribokinase-like"/>
</dbReference>
<dbReference type="Gene3D" id="3.40.1190.20">
    <property type="match status" value="1"/>
</dbReference>
<sequence>MKRIMTIQDISCIGKCSLTVALPIISAMGVETAIVPTAVLSTHTNFSNFTFRDLTEDMPSIKDVWVKEGFKFDAIYTGYIGTLEQIDIVSDYFKTFNNPHGYIIVDPAMADNGKLYTGFDMAFAKKMTTLCSDADIILPNISEAAFITNTPYPGEDASVDEIKAMLLKLANLGPKIAVITGVHIEPNRFGYIGYNTESQTFFSYSTKEIAIKSHGTGDVFASTVTGALMNDFSIEDSLKIAADYTCKCIENTYNDKNAVTYGVNFEAEIPYLLELIGKSVS</sequence>
<comment type="caution">
    <text evidence="7">The sequence shown here is derived from an EMBL/GenBank/DDBJ whole genome shotgun (WGS) entry which is preliminary data.</text>
</comment>
<protein>
    <recommendedName>
        <fullName evidence="1">pyridoxal kinase</fullName>
        <ecNumber evidence="1">2.7.1.35</ecNumber>
    </recommendedName>
</protein>
<reference evidence="7" key="1">
    <citation type="submission" date="2022-09" db="EMBL/GenBank/DDBJ databases">
        <title>Eubacterium sp. LFL-14 isolated from human feces.</title>
        <authorList>
            <person name="Liu F."/>
        </authorList>
    </citation>
    <scope>NUCLEOTIDE SEQUENCE</scope>
    <source>
        <strain evidence="7">LFL-14</strain>
    </source>
</reference>
<dbReference type="PANTHER" id="PTHR10534:SF2">
    <property type="entry name" value="PYRIDOXAL KINASE"/>
    <property type="match status" value="1"/>
</dbReference>
<keyword evidence="2 7" id="KW-0808">Transferase</keyword>
<dbReference type="EMBL" id="JAODBU010000010">
    <property type="protein sequence ID" value="MCT7399558.1"/>
    <property type="molecule type" value="Genomic_DNA"/>
</dbReference>
<evidence type="ECO:0000256" key="1">
    <source>
        <dbReference type="ARBA" id="ARBA00012104"/>
    </source>
</evidence>
<dbReference type="GO" id="GO:0008478">
    <property type="term" value="F:pyridoxal kinase activity"/>
    <property type="evidence" value="ECO:0007669"/>
    <property type="project" value="UniProtKB-EC"/>
</dbReference>
<name>A0ABT2M342_9FIRM</name>
<dbReference type="Pfam" id="PF08543">
    <property type="entry name" value="Phos_pyr_kin"/>
    <property type="match status" value="1"/>
</dbReference>